<keyword evidence="3" id="KW-1185">Reference proteome</keyword>
<name>A0A1G6VMS2_9ACTN</name>
<accession>A0A1G6VMS2</accession>
<dbReference type="EMBL" id="FMZF01000009">
    <property type="protein sequence ID" value="SDD54175.1"/>
    <property type="molecule type" value="Genomic_DNA"/>
</dbReference>
<dbReference type="STRING" id="1190417.SAMN05660690_4488"/>
<protein>
    <recommendedName>
        <fullName evidence="4">Competence protein CoiA-like family protein</fullName>
    </recommendedName>
</protein>
<evidence type="ECO:0008006" key="4">
    <source>
        <dbReference type="Google" id="ProtNLM"/>
    </source>
</evidence>
<organism evidence="2 3">
    <name type="scientific">Geodermatophilus telluris</name>
    <dbReference type="NCBI Taxonomy" id="1190417"/>
    <lineage>
        <taxon>Bacteria</taxon>
        <taxon>Bacillati</taxon>
        <taxon>Actinomycetota</taxon>
        <taxon>Actinomycetes</taxon>
        <taxon>Geodermatophilales</taxon>
        <taxon>Geodermatophilaceae</taxon>
        <taxon>Geodermatophilus</taxon>
    </lineage>
</organism>
<dbReference type="Proteomes" id="UP000199416">
    <property type="component" value="Unassembled WGS sequence"/>
</dbReference>
<feature type="region of interest" description="Disordered" evidence="1">
    <location>
        <begin position="244"/>
        <end position="264"/>
    </location>
</feature>
<feature type="compositionally biased region" description="Basic and acidic residues" evidence="1">
    <location>
        <begin position="248"/>
        <end position="264"/>
    </location>
</feature>
<evidence type="ECO:0000256" key="1">
    <source>
        <dbReference type="SAM" id="MobiDB-lite"/>
    </source>
</evidence>
<dbReference type="AlphaFoldDB" id="A0A1G6VMS2"/>
<gene>
    <name evidence="2" type="ORF">SAMN05660690_4488</name>
</gene>
<sequence length="283" mass="29907">MLKDPLPRAAGGSVGPRSYRRRVVAALRWAVTDGPDGASAVELPADAAAARRLAEQARGGLWCARAAGGCGGRLVVGGTPPALRHTGDDPCAFRRRPAAAGPAYDHLRYRAPLVSWLTGQGHRPRVLRVPDVGGHPGLRLVVEASGAVLEVQLAPLDDTAWRARDDRARRSARSVTWLYGPDADAAAATEASVRGAALSLRRHDRGLLLGVRGAGDAVRWVRPSACRLTADGVTAPGLADARAAHARHAAERQEAARRAARRTERARPVVAEELPLWPLASTA</sequence>
<evidence type="ECO:0000313" key="2">
    <source>
        <dbReference type="EMBL" id="SDD54175.1"/>
    </source>
</evidence>
<proteinExistence type="predicted"/>
<reference evidence="3" key="1">
    <citation type="submission" date="2016-10" db="EMBL/GenBank/DDBJ databases">
        <authorList>
            <person name="Varghese N."/>
            <person name="Submissions S."/>
        </authorList>
    </citation>
    <scope>NUCLEOTIDE SEQUENCE [LARGE SCALE GENOMIC DNA]</scope>
    <source>
        <strain evidence="3">DSM 45421</strain>
    </source>
</reference>
<evidence type="ECO:0000313" key="3">
    <source>
        <dbReference type="Proteomes" id="UP000199416"/>
    </source>
</evidence>